<accession>A0A0G0MRX2</accession>
<dbReference type="AlphaFoldDB" id="A0A0G0MRX2"/>
<dbReference type="Gene3D" id="3.30.565.60">
    <property type="match status" value="1"/>
</dbReference>
<feature type="domain" description="Schlafen AlbA-2" evidence="1">
    <location>
        <begin position="21"/>
        <end position="140"/>
    </location>
</feature>
<dbReference type="PANTHER" id="PTHR30595">
    <property type="entry name" value="GLPR-RELATED TRANSCRIPTIONAL REPRESSOR"/>
    <property type="match status" value="1"/>
</dbReference>
<evidence type="ECO:0000313" key="3">
    <source>
        <dbReference type="Proteomes" id="UP000033935"/>
    </source>
</evidence>
<gene>
    <name evidence="2" type="ORF">UT30_C0037G0002</name>
</gene>
<comment type="caution">
    <text evidence="2">The sequence shown here is derived from an EMBL/GenBank/DDBJ whole genome shotgun (WGS) entry which is preliminary data.</text>
</comment>
<dbReference type="InterPro" id="IPR036390">
    <property type="entry name" value="WH_DNA-bd_sf"/>
</dbReference>
<dbReference type="Pfam" id="PF04326">
    <property type="entry name" value="SLFN_AlbA_2"/>
    <property type="match status" value="1"/>
</dbReference>
<reference evidence="2 3" key="1">
    <citation type="journal article" date="2015" name="Nature">
        <title>rRNA introns, odd ribosomes, and small enigmatic genomes across a large radiation of phyla.</title>
        <authorList>
            <person name="Brown C.T."/>
            <person name="Hug L.A."/>
            <person name="Thomas B.C."/>
            <person name="Sharon I."/>
            <person name="Castelle C.J."/>
            <person name="Singh A."/>
            <person name="Wilkins M.J."/>
            <person name="Williams K.H."/>
            <person name="Banfield J.F."/>
        </authorList>
    </citation>
    <scope>NUCLEOTIDE SEQUENCE [LARGE SCALE GENOMIC DNA]</scope>
</reference>
<dbReference type="InterPro" id="IPR011991">
    <property type="entry name" value="ArsR-like_HTH"/>
</dbReference>
<dbReference type="Proteomes" id="UP000033935">
    <property type="component" value="Unassembled WGS sequence"/>
</dbReference>
<dbReference type="EMBL" id="LBWG01000037">
    <property type="protein sequence ID" value="KKR03171.1"/>
    <property type="molecule type" value="Genomic_DNA"/>
</dbReference>
<protein>
    <recommendedName>
        <fullName evidence="1">Schlafen AlbA-2 domain-containing protein</fullName>
    </recommendedName>
</protein>
<name>A0A0G0MRX2_9BACT</name>
<dbReference type="InterPro" id="IPR038475">
    <property type="entry name" value="RecG_C_sf"/>
</dbReference>
<dbReference type="Pfam" id="PF13749">
    <property type="entry name" value="HATPase_c_4"/>
    <property type="match status" value="1"/>
</dbReference>
<proteinExistence type="predicted"/>
<dbReference type="InterPro" id="IPR038461">
    <property type="entry name" value="Schlafen_AlbA_2_dom_sf"/>
</dbReference>
<dbReference type="Gene3D" id="1.10.10.10">
    <property type="entry name" value="Winged helix-like DNA-binding domain superfamily/Winged helix DNA-binding domain"/>
    <property type="match status" value="2"/>
</dbReference>
<evidence type="ECO:0000259" key="1">
    <source>
        <dbReference type="Pfam" id="PF04326"/>
    </source>
</evidence>
<dbReference type="SUPFAM" id="SSF46785">
    <property type="entry name" value="Winged helix' DNA-binding domain"/>
    <property type="match status" value="1"/>
</dbReference>
<dbReference type="PANTHER" id="PTHR30595:SF6">
    <property type="entry name" value="SCHLAFEN ALBA-2 DOMAIN-CONTAINING PROTEIN"/>
    <property type="match status" value="1"/>
</dbReference>
<dbReference type="Gene3D" id="3.30.950.30">
    <property type="entry name" value="Schlafen, AAA domain"/>
    <property type="match status" value="1"/>
</dbReference>
<dbReference type="InterPro" id="IPR036388">
    <property type="entry name" value="WH-like_DNA-bd_sf"/>
</dbReference>
<dbReference type="InterPro" id="IPR007421">
    <property type="entry name" value="Schlafen_AlbA_2_dom"/>
</dbReference>
<organism evidence="2 3">
    <name type="scientific">Candidatus Uhrbacteria bacterium GW2011_GWF2_39_13</name>
    <dbReference type="NCBI Taxonomy" id="1618995"/>
    <lineage>
        <taxon>Bacteria</taxon>
        <taxon>Candidatus Uhriibacteriota</taxon>
    </lineage>
</organism>
<dbReference type="CDD" id="cd00090">
    <property type="entry name" value="HTH_ARSR"/>
    <property type="match status" value="1"/>
</dbReference>
<sequence>MTREEFLELIAEVTQHQCELDDVEVKSAQKGTPQWLYEAISAFANRTGGGVLLFGLDEDRNFDLCGVGDAHKLQEDISSLANSEMEPPLRPEFTVQQIEGKTIVAVEVEELPADKRPCFYKPAGLQKGSYIRVANTNRVMTDYEIFGYVCGRAQPTFDEEIVRGATVEDLNRTKLDEYIVNLKRSRPQASYLNRPFEQILIRLGIAQKDGDVLRPTLAGLLVFGEYPQQFEPQLVITYLQYFGTTETEKGPRGARFLDNQKFEGTVGEMVEAAVNHILAHIRKSSLIEGLYRRDIPEYPEEAIREAIANAVAHRDYSNFVRGSYVQVRLFADRLEVQNPGGLYGSVTEETLEFENSTRNRALMRLLEDVHIVENRGSGIASMIEAMRKANLEPPRFGDKRTSFLVTFRSHTLMGPQAIEWLNQFAVMPLSDDQRVAMVYLKHNSRMTNSDYQRLNHVDSVTANRQLRNMVQLNLIEQHSTRRWAHYTLKEVLTTEVPTVPRAMTEEEKVLEYIRKYKSITNAQCREMLGNDDLQKASRILKRMHKNGKLKQGGERRWAKYTLP</sequence>
<evidence type="ECO:0000313" key="2">
    <source>
        <dbReference type="EMBL" id="KKR03171.1"/>
    </source>
</evidence>